<organism evidence="3 4">
    <name type="scientific">Trichormus variabilis SAG 1403-4b</name>
    <dbReference type="NCBI Taxonomy" id="447716"/>
    <lineage>
        <taxon>Bacteria</taxon>
        <taxon>Bacillati</taxon>
        <taxon>Cyanobacteriota</taxon>
        <taxon>Cyanophyceae</taxon>
        <taxon>Nostocales</taxon>
        <taxon>Nostocaceae</taxon>
        <taxon>Trichormus</taxon>
    </lineage>
</organism>
<dbReference type="Proteomes" id="UP000276103">
    <property type="component" value="Unassembled WGS sequence"/>
</dbReference>
<feature type="domain" description="CHAT" evidence="2">
    <location>
        <begin position="724"/>
        <end position="997"/>
    </location>
</feature>
<keyword evidence="1" id="KW-0175">Coiled coil</keyword>
<dbReference type="InterPro" id="IPR011990">
    <property type="entry name" value="TPR-like_helical_dom_sf"/>
</dbReference>
<accession>A0A433V067</accession>
<reference evidence="3 4" key="1">
    <citation type="journal article" date="2019" name="Genome Biol. Evol.">
        <title>Day and night: Metabolic profiles and evolutionary relationships of six axenic non-marine cyanobacteria.</title>
        <authorList>
            <person name="Will S.E."/>
            <person name="Henke P."/>
            <person name="Boedeker C."/>
            <person name="Huang S."/>
            <person name="Brinkmann H."/>
            <person name="Rohde M."/>
            <person name="Jarek M."/>
            <person name="Friedl T."/>
            <person name="Seufert S."/>
            <person name="Schumacher M."/>
            <person name="Overmann J."/>
            <person name="Neumann-Schaal M."/>
            <person name="Petersen J."/>
        </authorList>
    </citation>
    <scope>NUCLEOTIDE SEQUENCE [LARGE SCALE GENOMIC DNA]</scope>
    <source>
        <strain evidence="3 4">SAG 1403-4b</strain>
    </source>
</reference>
<dbReference type="Gene3D" id="1.25.40.10">
    <property type="entry name" value="Tetratricopeptide repeat domain"/>
    <property type="match status" value="1"/>
</dbReference>
<comment type="caution">
    <text evidence="3">The sequence shown here is derived from an EMBL/GenBank/DDBJ whole genome shotgun (WGS) entry which is preliminary data.</text>
</comment>
<proteinExistence type="predicted"/>
<protein>
    <recommendedName>
        <fullName evidence="2">CHAT domain-containing protein</fullName>
    </recommendedName>
</protein>
<dbReference type="EMBL" id="RSCM01000001">
    <property type="protein sequence ID" value="RUS99515.1"/>
    <property type="molecule type" value="Genomic_DNA"/>
</dbReference>
<evidence type="ECO:0000313" key="3">
    <source>
        <dbReference type="EMBL" id="RUS99515.1"/>
    </source>
</evidence>
<dbReference type="SUPFAM" id="SSF48452">
    <property type="entry name" value="TPR-like"/>
    <property type="match status" value="2"/>
</dbReference>
<evidence type="ECO:0000256" key="1">
    <source>
        <dbReference type="SAM" id="Coils"/>
    </source>
</evidence>
<evidence type="ECO:0000313" key="4">
    <source>
        <dbReference type="Proteomes" id="UP000276103"/>
    </source>
</evidence>
<name>A0A433V067_ANAVA</name>
<evidence type="ECO:0000259" key="2">
    <source>
        <dbReference type="Pfam" id="PF12770"/>
    </source>
</evidence>
<keyword evidence="4" id="KW-1185">Reference proteome</keyword>
<dbReference type="InterPro" id="IPR024983">
    <property type="entry name" value="CHAT_dom"/>
</dbReference>
<feature type="coiled-coil region" evidence="1">
    <location>
        <begin position="329"/>
        <end position="367"/>
    </location>
</feature>
<gene>
    <name evidence="3" type="ORF">DSM107003_00990</name>
</gene>
<dbReference type="Pfam" id="PF12770">
    <property type="entry name" value="CHAT"/>
    <property type="match status" value="1"/>
</dbReference>
<dbReference type="PANTHER" id="PTHR10098:SF112">
    <property type="entry name" value="SLR0380 PROTEIN"/>
    <property type="match status" value="1"/>
</dbReference>
<dbReference type="AlphaFoldDB" id="A0A433V067"/>
<sequence length="999" mass="113682">MWKFRPRLATFFLALLTLTFTLVVPVLFPEKVTGTEMEIKPTSLLISQISNALNLEQRGKEYYDIGNFSEASKIWQQAADAYGKDEDGKNKNLINKAKALQSLGLYPEACSQLMPVFTSLNSTCVIEEFKNSDFQNNFIEKIKQKPSSINKIRGLRLLAEILLRLDIYTNVDTVNLDQIADKDNKINLPQKILEITLQDSEKYPEEKSAIMITLANLHRYYSNKQRDQLEYSDIIDFIIQPSKYDFLKLYSQSFDDYEAAEKYAGLNSVSITQTQTILNQFSLLVEIKEWWNEQIKTHKDLLNRRQATLKRQIKQEKIALINISEKPNNSDLESKFKSLIQKKETLLNRVEEDFKNIEIQENNLHNQIYATIKNKVLPKIKTLLIKLPTTREAVYAQINFANSLIRLNNNTNKKVILQQEIPNLSEVANILFKAIQQAHNLGDKQAESQGLSNLARLYELQVSHKENLTKQDQDYLTQAKQLTDQALNLLDDINVDNRQILYRQRHQLGRILRASENIEGALASYAEAWNILQSLRADLVSSADNQFSFRQNVEPVYRDFIDLLLQPASSLVNVEKLVLPRNITGENNLPESKTLKNPVDVARLIMESLQLAELDNFLQKPCSPPIAKPVQIDDISQDTAVIYPIILADRLEVILSLPGQKSSHYHTLINQKVVKTHLEDLSNIIYSKKVEPESAYQIVTTGYHPLDNKKKISVLKDHAVKVKELSKTVYNWLIKPLEPALAKQQIKTLVFVLDRPFQKIPLAALYNGEKYLIENYRIALNIGQQLIDPKPLKRENLKILAAGVSEERTVRGQKFSALPGVEPELNSIGNLGVPTEIILNKDFTEKIFQDKIKSSPNIVHLSTHGIFSSNREKTFILTGNDSIGIDDFQNWLNPQNRISQKAIELLFLSACETASGDEKAALGMAGVVLRSGASSTIATLWPVSDNATARLGLKFYENLITGKASRAEALRNAQLSLIRDNQYKNPFYWAPFILIGNWL</sequence>
<dbReference type="PANTHER" id="PTHR10098">
    <property type="entry name" value="RAPSYN-RELATED"/>
    <property type="match status" value="1"/>
</dbReference>